<dbReference type="GO" id="GO:0016020">
    <property type="term" value="C:membrane"/>
    <property type="evidence" value="ECO:0007669"/>
    <property type="project" value="UniProtKB-SubCell"/>
</dbReference>
<dbReference type="Gene3D" id="6.10.110.10">
    <property type="match status" value="1"/>
</dbReference>
<keyword evidence="5" id="KW-0472">Membrane</keyword>
<comment type="similarity">
    <text evidence="2">Belongs to the IFI6/IFI27 family.</text>
</comment>
<sequence>MDSLIQLAVYGAAAGATWFAAPVVLSAIGFKSVGIAAGSYAASMMSTLGGGFTSAGGVVATCQSIGATGSVLGSTAGILITGTTAAVVGGAITKVIR</sequence>
<organism evidence="6 7">
    <name type="scientific">Microctonus hyperodae</name>
    <name type="common">Parasitoid wasp</name>
    <dbReference type="NCBI Taxonomy" id="165561"/>
    <lineage>
        <taxon>Eukaryota</taxon>
        <taxon>Metazoa</taxon>
        <taxon>Ecdysozoa</taxon>
        <taxon>Arthropoda</taxon>
        <taxon>Hexapoda</taxon>
        <taxon>Insecta</taxon>
        <taxon>Pterygota</taxon>
        <taxon>Neoptera</taxon>
        <taxon>Endopterygota</taxon>
        <taxon>Hymenoptera</taxon>
        <taxon>Apocrita</taxon>
        <taxon>Ichneumonoidea</taxon>
        <taxon>Braconidae</taxon>
        <taxon>Euphorinae</taxon>
        <taxon>Microctonus</taxon>
    </lineage>
</organism>
<dbReference type="Pfam" id="PF06140">
    <property type="entry name" value="Ifi-6-16"/>
    <property type="match status" value="1"/>
</dbReference>
<keyword evidence="3" id="KW-0812">Transmembrane</keyword>
<keyword evidence="4" id="KW-1133">Transmembrane helix</keyword>
<comment type="subcellular location">
    <subcellularLocation>
        <location evidence="1">Membrane</location>
        <topology evidence="1">Multi-pass membrane protein</topology>
    </subcellularLocation>
</comment>
<protein>
    <submittedName>
        <fullName evidence="6">Uncharacterized protein</fullName>
    </submittedName>
</protein>
<evidence type="ECO:0000256" key="3">
    <source>
        <dbReference type="ARBA" id="ARBA00022692"/>
    </source>
</evidence>
<comment type="caution">
    <text evidence="6">The sequence shown here is derived from an EMBL/GenBank/DDBJ whole genome shotgun (WGS) entry which is preliminary data.</text>
</comment>
<dbReference type="InterPro" id="IPR009311">
    <property type="entry name" value="IFI6/IFI27-like"/>
</dbReference>
<dbReference type="PANTHER" id="PTHR16932">
    <property type="entry name" value="INTERFERON ALPHA-INDUCIBLE PROTEIN 27"/>
    <property type="match status" value="1"/>
</dbReference>
<evidence type="ECO:0000256" key="1">
    <source>
        <dbReference type="ARBA" id="ARBA00004141"/>
    </source>
</evidence>
<name>A0AA39FEW2_MICHY</name>
<accession>A0AA39FEW2</accession>
<evidence type="ECO:0000313" key="6">
    <source>
        <dbReference type="EMBL" id="KAK0168300.1"/>
    </source>
</evidence>
<reference evidence="6" key="2">
    <citation type="submission" date="2023-03" db="EMBL/GenBank/DDBJ databases">
        <authorList>
            <person name="Inwood S.N."/>
            <person name="Skelly J.G."/>
            <person name="Guhlin J."/>
            <person name="Harrop T.W.R."/>
            <person name="Goldson S.G."/>
            <person name="Dearden P.K."/>
        </authorList>
    </citation>
    <scope>NUCLEOTIDE SEQUENCE</scope>
    <source>
        <strain evidence="6">Lincoln</strain>
        <tissue evidence="6">Whole body</tissue>
    </source>
</reference>
<dbReference type="PANTHER" id="PTHR16932:SF18">
    <property type="entry name" value="INTERFERON, ALPHA-INDUCIBLE PROTEIN 27-LIKE 2"/>
    <property type="match status" value="1"/>
</dbReference>
<proteinExistence type="inferred from homology"/>
<evidence type="ECO:0000256" key="4">
    <source>
        <dbReference type="ARBA" id="ARBA00022989"/>
    </source>
</evidence>
<evidence type="ECO:0000313" key="7">
    <source>
        <dbReference type="Proteomes" id="UP001168972"/>
    </source>
</evidence>
<reference evidence="6" key="1">
    <citation type="journal article" date="2023" name="bioRxiv">
        <title>Scaffold-level genome assemblies of two parasitoid biocontrol wasps reveal the parthenogenesis mechanism and an associated novel virus.</title>
        <authorList>
            <person name="Inwood S."/>
            <person name="Skelly J."/>
            <person name="Guhlin J."/>
            <person name="Harrop T."/>
            <person name="Goldson S."/>
            <person name="Dearden P."/>
        </authorList>
    </citation>
    <scope>NUCLEOTIDE SEQUENCE</scope>
    <source>
        <strain evidence="6">Lincoln</strain>
        <tissue evidence="6">Whole body</tissue>
    </source>
</reference>
<keyword evidence="7" id="KW-1185">Reference proteome</keyword>
<dbReference type="Proteomes" id="UP001168972">
    <property type="component" value="Unassembled WGS sequence"/>
</dbReference>
<evidence type="ECO:0000256" key="5">
    <source>
        <dbReference type="ARBA" id="ARBA00023136"/>
    </source>
</evidence>
<gene>
    <name evidence="6" type="ORF">PV327_002123</name>
</gene>
<evidence type="ECO:0000256" key="2">
    <source>
        <dbReference type="ARBA" id="ARBA00007262"/>
    </source>
</evidence>
<dbReference type="AlphaFoldDB" id="A0AA39FEW2"/>
<dbReference type="EMBL" id="JAQQBR010001831">
    <property type="protein sequence ID" value="KAK0168300.1"/>
    <property type="molecule type" value="Genomic_DNA"/>
</dbReference>
<dbReference type="InterPro" id="IPR038213">
    <property type="entry name" value="IFI6/IFI27-like_sf"/>
</dbReference>